<gene>
    <name evidence="3" type="ORF">F7D95_05670</name>
</gene>
<dbReference type="Proteomes" id="UP000442105">
    <property type="component" value="Unassembled WGS sequence"/>
</dbReference>
<organism evidence="3 4">
    <name type="scientific">Segatella copri</name>
    <dbReference type="NCBI Taxonomy" id="165179"/>
    <lineage>
        <taxon>Bacteria</taxon>
        <taxon>Pseudomonadati</taxon>
        <taxon>Bacteroidota</taxon>
        <taxon>Bacteroidia</taxon>
        <taxon>Bacteroidales</taxon>
        <taxon>Prevotellaceae</taxon>
        <taxon>Segatella</taxon>
    </lineage>
</organism>
<evidence type="ECO:0000313" key="3">
    <source>
        <dbReference type="EMBL" id="MQN12319.1"/>
    </source>
</evidence>
<dbReference type="PROSITE" id="PS51257">
    <property type="entry name" value="PROKAR_LIPOPROTEIN"/>
    <property type="match status" value="1"/>
</dbReference>
<evidence type="ECO:0000256" key="2">
    <source>
        <dbReference type="SAM" id="SignalP"/>
    </source>
</evidence>
<reference evidence="4" key="1">
    <citation type="submission" date="2019-09" db="EMBL/GenBank/DDBJ databases">
        <title>Distinct polysaccharide growth profiles of human intestinal Prevotella copri isolates.</title>
        <authorList>
            <person name="Fehlner-Peach H."/>
            <person name="Magnabosco C."/>
            <person name="Raghavan V."/>
            <person name="Scher J.U."/>
            <person name="Tett A."/>
            <person name="Cox L.M."/>
            <person name="Gottsegen C."/>
            <person name="Watters A."/>
            <person name="Wiltshire- Gordon J.D."/>
            <person name="Segata N."/>
            <person name="Bonneau R."/>
            <person name="Littman D.R."/>
        </authorList>
    </citation>
    <scope>NUCLEOTIDE SEQUENCE [LARGE SCALE GENOMIC DNA]</scope>
    <source>
        <strain evidence="4">iAQ1179</strain>
    </source>
</reference>
<feature type="coiled-coil region" evidence="1">
    <location>
        <begin position="112"/>
        <end position="146"/>
    </location>
</feature>
<feature type="chain" id="PRO_5041660228" evidence="2">
    <location>
        <begin position="22"/>
        <end position="706"/>
    </location>
</feature>
<proteinExistence type="predicted"/>
<dbReference type="AlphaFoldDB" id="A0AA90ZL40"/>
<dbReference type="EMBL" id="VZCW01000144">
    <property type="protein sequence ID" value="MQN12319.1"/>
    <property type="molecule type" value="Genomic_DNA"/>
</dbReference>
<keyword evidence="2" id="KW-0732">Signal</keyword>
<keyword evidence="1" id="KW-0175">Coiled coil</keyword>
<feature type="coiled-coil region" evidence="1">
    <location>
        <begin position="41"/>
        <end position="75"/>
    </location>
</feature>
<dbReference type="RefSeq" id="WP_153128264.1">
    <property type="nucleotide sequence ID" value="NZ_VZCW01000144.1"/>
</dbReference>
<accession>A0AA90ZL40</accession>
<comment type="caution">
    <text evidence="3">The sequence shown here is derived from an EMBL/GenBank/DDBJ whole genome shotgun (WGS) entry which is preliminary data.</text>
</comment>
<sequence>MKRQLTSILLFSALLVGGASTFVSCTDHESDSAYNTSISLADAIAKQKAELTDLNAELKKKADKTTVEADKLALEGRIKANEDAITAFNNSPVGELAKYATLDAAIQGSKAYTDLKKTVDDHIKAIEDLRKKDEEAAEKFTKALNKRLEKIEGSVSDEAKAREKVQAVYDQAFDYLVNKNLTSIAINATENPVLGYYNAAFLGSKLNLVSSFYGTAAQNQDWDITKGEFLNNGDAGKIYITLNPNEIDPECITDLKLVDSQGNEAKGFKLGDEEGNLIKTTDKVLTYGFTKAASANGFYEVPVRATDPANDDFSLNKGELKEAAKNIVAKLQNPKKSNLNLSQIATTLYRSVNNQLKAYTVKATYYLYDPTVTNEDGTKGALVEKHQIAPTYDMAAFAVKPLSFNTLKDNQSLKNLGLALDKYMLPTLSDKLGKFMDALDFQIKNENGKQIKMYSMLSSKNIRCWEEGNDVIISNSNGETYTLKNTKIAKDLSSWNLNTEEYKYVPEWGGYAYTDLAVGEYERLFVFETTDNTIDELIGSINEQIGTKLQPVKDAITNAATKWDNAITPVNNLLHKINANIGNVNQLLQPTMLYKSTKTNSWNVLSTLKGTRGTRMTGTGSTVLVATSWTGELLAPAYKKSVYVKGNPAGAKVTLMDGKTPAKKFAGSTQKVLFTATAPGNYTIVYEAVDYSGVSAEPKEYHITVE</sequence>
<protein>
    <submittedName>
        <fullName evidence="3">Uncharacterized protein</fullName>
    </submittedName>
</protein>
<evidence type="ECO:0000313" key="4">
    <source>
        <dbReference type="Proteomes" id="UP000442105"/>
    </source>
</evidence>
<evidence type="ECO:0000256" key="1">
    <source>
        <dbReference type="SAM" id="Coils"/>
    </source>
</evidence>
<name>A0AA90ZL40_9BACT</name>
<feature type="signal peptide" evidence="2">
    <location>
        <begin position="1"/>
        <end position="21"/>
    </location>
</feature>